<dbReference type="STRING" id="483937.AMQ84_23580"/>
<dbReference type="AlphaFoldDB" id="A0A0E4H7W5"/>
<dbReference type="PATRIC" id="fig|1073571.4.peg.1070"/>
<proteinExistence type="predicted"/>
<organism evidence="2 3">
    <name type="scientific">Paenibacillus riograndensis SBR5</name>
    <dbReference type="NCBI Taxonomy" id="1073571"/>
    <lineage>
        <taxon>Bacteria</taxon>
        <taxon>Bacillati</taxon>
        <taxon>Bacillota</taxon>
        <taxon>Bacilli</taxon>
        <taxon>Bacillales</taxon>
        <taxon>Paenibacillaceae</taxon>
        <taxon>Paenibacillus</taxon>
        <taxon>Paenibacillus sonchi group</taxon>
    </lineage>
</organism>
<reference evidence="3" key="1">
    <citation type="submission" date="2015-03" db="EMBL/GenBank/DDBJ databases">
        <authorList>
            <person name="Wibberg D."/>
        </authorList>
    </citation>
    <scope>NUCLEOTIDE SEQUENCE [LARGE SCALE GENOMIC DNA]</scope>
</reference>
<protein>
    <recommendedName>
        <fullName evidence="1">DUF4440 domain-containing protein</fullName>
    </recommendedName>
</protein>
<dbReference type="Proteomes" id="UP000033163">
    <property type="component" value="Chromosome I"/>
</dbReference>
<evidence type="ECO:0000259" key="1">
    <source>
        <dbReference type="Pfam" id="PF14534"/>
    </source>
</evidence>
<accession>A0A0E4H7W5</accession>
<gene>
    <name evidence="2" type="ORF">PRIO_1039</name>
</gene>
<dbReference type="Gene3D" id="3.10.450.50">
    <property type="match status" value="1"/>
</dbReference>
<sequence>MNVASLSKHICGLEEKLLTPEVRTSPQQLGLLLADEFVEYGSSGRVWHKKDLMGEEGAGMVELTLSEFALHPLSEDAVLATYKTLNAKNGGYTLRSSIWRCRDGLWQMLFHQGTPAAVQE</sequence>
<name>A0A0E4H7W5_9BACL</name>
<dbReference type="InterPro" id="IPR032710">
    <property type="entry name" value="NTF2-like_dom_sf"/>
</dbReference>
<feature type="domain" description="DUF4440" evidence="1">
    <location>
        <begin position="10"/>
        <end position="108"/>
    </location>
</feature>
<dbReference type="EMBL" id="LN831776">
    <property type="protein sequence ID" value="CQR52811.1"/>
    <property type="molecule type" value="Genomic_DNA"/>
</dbReference>
<dbReference type="InterPro" id="IPR027843">
    <property type="entry name" value="DUF4440"/>
</dbReference>
<dbReference type="Pfam" id="PF14534">
    <property type="entry name" value="DUF4440"/>
    <property type="match status" value="1"/>
</dbReference>
<evidence type="ECO:0000313" key="3">
    <source>
        <dbReference type="Proteomes" id="UP000033163"/>
    </source>
</evidence>
<dbReference type="HOGENOM" id="CLU_119560_2_0_9"/>
<evidence type="ECO:0000313" key="2">
    <source>
        <dbReference type="EMBL" id="CQR52811.1"/>
    </source>
</evidence>
<dbReference type="SUPFAM" id="SSF54427">
    <property type="entry name" value="NTF2-like"/>
    <property type="match status" value="1"/>
</dbReference>
<dbReference type="KEGG" id="pri:PRIO_1039"/>